<organism evidence="1 2">
    <name type="scientific">Brassica rapa subsp. trilocularis</name>
    <dbReference type="NCBI Taxonomy" id="1813537"/>
    <lineage>
        <taxon>Eukaryota</taxon>
        <taxon>Viridiplantae</taxon>
        <taxon>Streptophyta</taxon>
        <taxon>Embryophyta</taxon>
        <taxon>Tracheophyta</taxon>
        <taxon>Spermatophyta</taxon>
        <taxon>Magnoliopsida</taxon>
        <taxon>eudicotyledons</taxon>
        <taxon>Gunneridae</taxon>
        <taxon>Pentapetalae</taxon>
        <taxon>rosids</taxon>
        <taxon>malvids</taxon>
        <taxon>Brassicales</taxon>
        <taxon>Brassicaceae</taxon>
        <taxon>Brassiceae</taxon>
        <taxon>Brassica</taxon>
    </lineage>
</organism>
<gene>
    <name evidence="1" type="primary">A08g503050.1_BraROA</name>
    <name evidence="1" type="ORF">IGI04_030031</name>
</gene>
<comment type="caution">
    <text evidence="1">The sequence shown here is derived from an EMBL/GenBank/DDBJ whole genome shotgun (WGS) entry which is preliminary data.</text>
</comment>
<dbReference type="EMBL" id="JADBGQ010000007">
    <property type="protein sequence ID" value="KAG5388490.1"/>
    <property type="molecule type" value="Genomic_DNA"/>
</dbReference>
<keyword evidence="2" id="KW-1185">Reference proteome</keyword>
<accession>A0ABQ7LR44</accession>
<name>A0ABQ7LR44_BRACM</name>
<evidence type="ECO:0000313" key="1">
    <source>
        <dbReference type="EMBL" id="KAG5388490.1"/>
    </source>
</evidence>
<sequence length="71" mass="8270">MLLLPWYQSQCFLNYGTNFKPRLDPTQMGEAKNLVEMELDKSFPNLISCEDKQGNIYLVDVEYTWISSTCV</sequence>
<dbReference type="Proteomes" id="UP000823674">
    <property type="component" value="Chromosome A08"/>
</dbReference>
<protein>
    <submittedName>
        <fullName evidence="1">Uncharacterized protein</fullName>
    </submittedName>
</protein>
<reference evidence="1 2" key="1">
    <citation type="submission" date="2021-03" db="EMBL/GenBank/DDBJ databases">
        <authorList>
            <person name="King G.J."/>
            <person name="Bancroft I."/>
            <person name="Baten A."/>
            <person name="Bloomfield J."/>
            <person name="Borpatragohain P."/>
            <person name="He Z."/>
            <person name="Irish N."/>
            <person name="Irwin J."/>
            <person name="Liu K."/>
            <person name="Mauleon R.P."/>
            <person name="Moore J."/>
            <person name="Morris R."/>
            <person name="Ostergaard L."/>
            <person name="Wang B."/>
            <person name="Wells R."/>
        </authorList>
    </citation>
    <scope>NUCLEOTIDE SEQUENCE [LARGE SCALE GENOMIC DNA]</scope>
    <source>
        <strain evidence="1">R-o-18</strain>
        <tissue evidence="1">Leaf</tissue>
    </source>
</reference>
<evidence type="ECO:0000313" key="2">
    <source>
        <dbReference type="Proteomes" id="UP000823674"/>
    </source>
</evidence>
<proteinExistence type="predicted"/>